<dbReference type="Proteomes" id="UP001155182">
    <property type="component" value="Unassembled WGS sequence"/>
</dbReference>
<keyword evidence="1" id="KW-0472">Membrane</keyword>
<keyword evidence="1" id="KW-0812">Transmembrane</keyword>
<dbReference type="RefSeq" id="WP_252586211.1">
    <property type="nucleotide sequence ID" value="NZ_JAMWYS010000014.1"/>
</dbReference>
<keyword evidence="1" id="KW-1133">Transmembrane helix</keyword>
<gene>
    <name evidence="2" type="ORF">NF867_03765</name>
</gene>
<comment type="caution">
    <text evidence="2">The sequence shown here is derived from an EMBL/GenBank/DDBJ whole genome shotgun (WGS) entry which is preliminary data.</text>
</comment>
<keyword evidence="3" id="KW-1185">Reference proteome</keyword>
<dbReference type="AlphaFoldDB" id="A0A9X2EZL2"/>
<name>A0A9X2EZL2_9SPHI</name>
<dbReference type="EMBL" id="JAMWYS010000014">
    <property type="protein sequence ID" value="MCO4291977.1"/>
    <property type="molecule type" value="Genomic_DNA"/>
</dbReference>
<proteinExistence type="predicted"/>
<sequence>MKNNTNTANNGTIWYSNIIVAVLLLFCANYSFGQCAIDIKMPPTASVSLSQAAACTSQPVNLTVSLTSDDLSTVGSPEWVFTYTQNGIDLGTINTSNPLPVGVSITRTGKNAIVIIPLNLITSGTHTFGISILTDNWYPTSPAVDACNYSSTATIIINSVPAVPTLASAAATCAADGSSSISNYSASNTYTFTPAGPTVDATGAISGMVLGTSYTVTADNGNCTSLASASFSNAAMLAAPSVPTLASTAATCAADGSSSISNYSASNTYTFIPAGPSVDATGAISGMVLGTSYTVTADNGNCTSLASASFSNAAMLAAPAVPTLASTAATCAADGSSSISNYSASNTYTFTPAGPSVDPTGAISGMVLGTNYTVTADNGNCTSLASASFSNAAMLAAPAVPTLASTAATCAADGSSSISNYSASNTYTFTPAGPTVDATGAISGMVLGTSYTVTADNGSCTSLASASFSNAAMLAAPAVPTLASTAATCAADGSSSISNYSASNTYTFTPAGPSVDATGAISGMVLGTSYTVTADNGNCTSLASASFSNAAMLAAPSVPTLASTAATCAADGSSSISNYSASNTYTFTPAGPSVDATGAISGMVLGTSYTVTADNGNCTSVASASFSNAAMLAAPAVPTLASTAATCAADGSSSISNYSASNTYTFTPAGPSVDATGAISGMVLGTSYTVTADNGSCTSLASASFSNAAMLAAPAVPTLASTAATCAADGSSSISNYSASNTYTFTPAGPSVDATGAISGMVLGTSYTVTADNGNCTSIASASFSNAAMLAAPAVPTLASAAATCAADGSSSISNYSASNTYTFTPAGPSVDATGAISG</sequence>
<evidence type="ECO:0000256" key="1">
    <source>
        <dbReference type="SAM" id="Phobius"/>
    </source>
</evidence>
<accession>A0A9X2EZL2</accession>
<feature type="non-terminal residue" evidence="2">
    <location>
        <position position="839"/>
    </location>
</feature>
<evidence type="ECO:0000313" key="3">
    <source>
        <dbReference type="Proteomes" id="UP001155182"/>
    </source>
</evidence>
<protein>
    <submittedName>
        <fullName evidence="2">Uncharacterized protein</fullName>
    </submittedName>
</protein>
<evidence type="ECO:0000313" key="2">
    <source>
        <dbReference type="EMBL" id="MCO4291977.1"/>
    </source>
</evidence>
<reference evidence="2" key="1">
    <citation type="submission" date="2022-06" db="EMBL/GenBank/DDBJ databases">
        <title>Solitalea sp. MAHUQ-68 isolated from rhizospheric soil.</title>
        <authorList>
            <person name="Huq M.A."/>
        </authorList>
    </citation>
    <scope>NUCLEOTIDE SEQUENCE</scope>
    <source>
        <strain evidence="2">MAHUQ-68</strain>
    </source>
</reference>
<organism evidence="2 3">
    <name type="scientific">Solitalea agri</name>
    <dbReference type="NCBI Taxonomy" id="2953739"/>
    <lineage>
        <taxon>Bacteria</taxon>
        <taxon>Pseudomonadati</taxon>
        <taxon>Bacteroidota</taxon>
        <taxon>Sphingobacteriia</taxon>
        <taxon>Sphingobacteriales</taxon>
        <taxon>Sphingobacteriaceae</taxon>
        <taxon>Solitalea</taxon>
    </lineage>
</organism>
<feature type="transmembrane region" description="Helical" evidence="1">
    <location>
        <begin position="12"/>
        <end position="32"/>
    </location>
</feature>